<reference evidence="7" key="1">
    <citation type="journal article" date="2020" name="Stud. Mycol.">
        <title>101 Dothideomycetes genomes: a test case for predicting lifestyles and emergence of pathogens.</title>
        <authorList>
            <person name="Haridas S."/>
            <person name="Albert R."/>
            <person name="Binder M."/>
            <person name="Bloem J."/>
            <person name="Labutti K."/>
            <person name="Salamov A."/>
            <person name="Andreopoulos B."/>
            <person name="Baker S."/>
            <person name="Barry K."/>
            <person name="Bills G."/>
            <person name="Bluhm B."/>
            <person name="Cannon C."/>
            <person name="Castanera R."/>
            <person name="Culley D."/>
            <person name="Daum C."/>
            <person name="Ezra D."/>
            <person name="Gonzalez J."/>
            <person name="Henrissat B."/>
            <person name="Kuo A."/>
            <person name="Liang C."/>
            <person name="Lipzen A."/>
            <person name="Lutzoni F."/>
            <person name="Magnuson J."/>
            <person name="Mondo S."/>
            <person name="Nolan M."/>
            <person name="Ohm R."/>
            <person name="Pangilinan J."/>
            <person name="Park H.-J."/>
            <person name="Ramirez L."/>
            <person name="Alfaro M."/>
            <person name="Sun H."/>
            <person name="Tritt A."/>
            <person name="Yoshinaga Y."/>
            <person name="Zwiers L.-H."/>
            <person name="Turgeon B."/>
            <person name="Goodwin S."/>
            <person name="Spatafora J."/>
            <person name="Crous P."/>
            <person name="Grigoriev I."/>
        </authorList>
    </citation>
    <scope>NUCLEOTIDE SEQUENCE</scope>
    <source>
        <strain evidence="7">CBS 119925</strain>
    </source>
</reference>
<evidence type="ECO:0000313" key="8">
    <source>
        <dbReference type="Proteomes" id="UP000799440"/>
    </source>
</evidence>
<dbReference type="InterPro" id="IPR018202">
    <property type="entry name" value="Ser_caboxypep_ser_AS"/>
</dbReference>
<evidence type="ECO:0000256" key="6">
    <source>
        <dbReference type="RuleBase" id="RU361156"/>
    </source>
</evidence>
<dbReference type="SUPFAM" id="SSF53474">
    <property type="entry name" value="alpha/beta-Hydrolases"/>
    <property type="match status" value="1"/>
</dbReference>
<keyword evidence="2 6" id="KW-0121">Carboxypeptidase</keyword>
<keyword evidence="3 6" id="KW-0645">Protease</keyword>
<comment type="similarity">
    <text evidence="1 6">Belongs to the peptidase S10 family.</text>
</comment>
<dbReference type="PANTHER" id="PTHR11802:SF453">
    <property type="entry name" value="S1, PUTATIVE-RELATED"/>
    <property type="match status" value="1"/>
</dbReference>
<dbReference type="PANTHER" id="PTHR11802">
    <property type="entry name" value="SERINE PROTEASE FAMILY S10 SERINE CARBOXYPEPTIDASE"/>
    <property type="match status" value="1"/>
</dbReference>
<dbReference type="PRINTS" id="PR00724">
    <property type="entry name" value="CRBOXYPTASEC"/>
</dbReference>
<evidence type="ECO:0000313" key="7">
    <source>
        <dbReference type="EMBL" id="KAF2743562.1"/>
    </source>
</evidence>
<proteinExistence type="inferred from homology"/>
<organism evidence="7 8">
    <name type="scientific">Sporormia fimetaria CBS 119925</name>
    <dbReference type="NCBI Taxonomy" id="1340428"/>
    <lineage>
        <taxon>Eukaryota</taxon>
        <taxon>Fungi</taxon>
        <taxon>Dikarya</taxon>
        <taxon>Ascomycota</taxon>
        <taxon>Pezizomycotina</taxon>
        <taxon>Dothideomycetes</taxon>
        <taxon>Pleosporomycetidae</taxon>
        <taxon>Pleosporales</taxon>
        <taxon>Sporormiaceae</taxon>
        <taxon>Sporormia</taxon>
    </lineage>
</organism>
<dbReference type="EMBL" id="MU006596">
    <property type="protein sequence ID" value="KAF2743562.1"/>
    <property type="molecule type" value="Genomic_DNA"/>
</dbReference>
<feature type="signal peptide" evidence="6">
    <location>
        <begin position="1"/>
        <end position="20"/>
    </location>
</feature>
<dbReference type="GO" id="GO:0004185">
    <property type="term" value="F:serine-type carboxypeptidase activity"/>
    <property type="evidence" value="ECO:0007669"/>
    <property type="project" value="UniProtKB-UniRule"/>
</dbReference>
<dbReference type="Gene3D" id="1.10.287.410">
    <property type="match status" value="1"/>
</dbReference>
<dbReference type="PROSITE" id="PS00131">
    <property type="entry name" value="CARBOXYPEPT_SER_SER"/>
    <property type="match status" value="1"/>
</dbReference>
<dbReference type="InterPro" id="IPR001563">
    <property type="entry name" value="Peptidase_S10"/>
</dbReference>
<evidence type="ECO:0000256" key="3">
    <source>
        <dbReference type="ARBA" id="ARBA00022670"/>
    </source>
</evidence>
<dbReference type="GO" id="GO:0006508">
    <property type="term" value="P:proteolysis"/>
    <property type="evidence" value="ECO:0007669"/>
    <property type="project" value="UniProtKB-KW"/>
</dbReference>
<evidence type="ECO:0000256" key="2">
    <source>
        <dbReference type="ARBA" id="ARBA00022645"/>
    </source>
</evidence>
<dbReference type="EC" id="3.4.16.-" evidence="6"/>
<dbReference type="InterPro" id="IPR029058">
    <property type="entry name" value="AB_hydrolase_fold"/>
</dbReference>
<keyword evidence="4 6" id="KW-0378">Hydrolase</keyword>
<keyword evidence="8" id="KW-1185">Reference proteome</keyword>
<name>A0A6A6UZ58_9PLEO</name>
<dbReference type="Proteomes" id="UP000799440">
    <property type="component" value="Unassembled WGS sequence"/>
</dbReference>
<feature type="chain" id="PRO_5025711426" description="Carboxypeptidase" evidence="6">
    <location>
        <begin position="21"/>
        <end position="471"/>
    </location>
</feature>
<sequence>MRYPHAALFAAASFFSLSVAAPFASHNKRSLVEREGIIYDVFEHAVTGSTIEYVKDSGICETTAGVRQYSGYLSVGDNMNMFFWFFEARQNPSNAPLAMWFNGGPGCSGLIGLFQENGPCKFELGNTFPMNNTFSFNNYANMLYIDQPIGVGFSYGNNTVNSTVTAAPYVWNLLQAFYAAFPEYTSRDFGMFTESYGGHFGPEFVRYIQEQNAAGKGEHVNIVALGINNGWYDSEIQELSYIPYSYNNTYKQLIDKKQYDELMLSYTDDCLPDLRRCQGSASDLDCGNADRVCYAVIDNTIYQAAPSFDVYDIRAAVDNPEPPKNYLDYLDDPAIKKAIGARTTYQECPDGPFDKFQRTGDGARSFLAQLGEVVSSGLSVLIWAGDADWICNWPGNYDVANVINYPGRSAFAGKDLVPYTVNGVERGEFKTQDNLSFLRVYEAGHLVMYYQPELALQVFKQTMSKAAITST</sequence>
<dbReference type="AlphaFoldDB" id="A0A6A6UZ58"/>
<accession>A0A6A6UZ58</accession>
<keyword evidence="6" id="KW-0732">Signal</keyword>
<dbReference type="Pfam" id="PF00450">
    <property type="entry name" value="Peptidase_S10"/>
    <property type="match status" value="1"/>
</dbReference>
<keyword evidence="5" id="KW-0325">Glycoprotein</keyword>
<dbReference type="GO" id="GO:0000324">
    <property type="term" value="C:fungal-type vacuole"/>
    <property type="evidence" value="ECO:0007669"/>
    <property type="project" value="TreeGrafter"/>
</dbReference>
<gene>
    <name evidence="7" type="ORF">M011DRAFT_410415</name>
</gene>
<dbReference type="Gene3D" id="3.40.50.1820">
    <property type="entry name" value="alpha/beta hydrolase"/>
    <property type="match status" value="1"/>
</dbReference>
<evidence type="ECO:0000256" key="5">
    <source>
        <dbReference type="ARBA" id="ARBA00023180"/>
    </source>
</evidence>
<evidence type="ECO:0000256" key="1">
    <source>
        <dbReference type="ARBA" id="ARBA00009431"/>
    </source>
</evidence>
<evidence type="ECO:0000256" key="4">
    <source>
        <dbReference type="ARBA" id="ARBA00022801"/>
    </source>
</evidence>
<protein>
    <recommendedName>
        <fullName evidence="6">Carboxypeptidase</fullName>
        <ecNumber evidence="6">3.4.16.-</ecNumber>
    </recommendedName>
</protein>
<dbReference type="OrthoDB" id="443318at2759"/>